<sequence>MSCWETLGVEPYSDLRTIKRAYARQLKEVHPEEHPEQFMALREAYETAQGLTARAAPINVHSRPPVIEDNNASEQPVAPPAPDVRQQAKVDQERLAIAENEAFARRMQMLAEAFQDLLQDAQRRNDLGNWQALLGTPELSNLDIRLRHGALLLPALIQLFSDKQQQPLPADVLVLLDDSFHWTQDQCITLPVSEESMQRFCLLLAAARNSIVSTPPRTGWKWFFKAMFATGGRLSRTEFFVGLALTGAIVWLIGLAGFWILPRDRFTALGTGLTLMLVYVLVNAYCKRIADSGSNVVLVLIIGIFLPFVYLFYAFGSPEKGWSNSNPRTPFVDPLVIAVNTLFRGGFRHTGLQRSRRFLMSMTPSLTWGMLAIFSAAVLAALLV</sequence>
<keyword evidence="1" id="KW-0143">Chaperone</keyword>
<proteinExistence type="predicted"/>
<feature type="region of interest" description="Disordered" evidence="2">
    <location>
        <begin position="66"/>
        <end position="87"/>
    </location>
</feature>
<dbReference type="RefSeq" id="WP_104739670.1">
    <property type="nucleotide sequence ID" value="NZ_BMHR01000021.1"/>
</dbReference>
<evidence type="ECO:0000313" key="6">
    <source>
        <dbReference type="Proteomes" id="UP000243451"/>
    </source>
</evidence>
<evidence type="ECO:0000313" key="5">
    <source>
        <dbReference type="EMBL" id="POB01075.1"/>
    </source>
</evidence>
<organism evidence="5 6">
    <name type="scientific">Halopseudomonas oceani</name>
    <dbReference type="NCBI Taxonomy" id="1708783"/>
    <lineage>
        <taxon>Bacteria</taxon>
        <taxon>Pseudomonadati</taxon>
        <taxon>Pseudomonadota</taxon>
        <taxon>Gammaproteobacteria</taxon>
        <taxon>Pseudomonadales</taxon>
        <taxon>Pseudomonadaceae</taxon>
        <taxon>Halopseudomonas</taxon>
    </lineage>
</organism>
<dbReference type="Proteomes" id="UP000243451">
    <property type="component" value="Unassembled WGS sequence"/>
</dbReference>
<keyword evidence="3" id="KW-0812">Transmembrane</keyword>
<dbReference type="AlphaFoldDB" id="A0A2P4ER51"/>
<dbReference type="OrthoDB" id="5524449at2"/>
<keyword evidence="6" id="KW-1185">Reference proteome</keyword>
<reference evidence="5 6" key="1">
    <citation type="submission" date="2018-01" db="EMBL/GenBank/DDBJ databases">
        <title>Draft genome of the type strain Pseudomonas oceani DSM 100277 isolated from the deep water in Okinawa trough, northwestern Pacific Ocean.</title>
        <authorList>
            <person name="Gomila M."/>
            <person name="Mulet M."/>
            <person name="Garcia-Valdes E."/>
            <person name="Lalucat J."/>
        </authorList>
    </citation>
    <scope>NUCLEOTIDE SEQUENCE [LARGE SCALE GENOMIC DNA]</scope>
    <source>
        <strain evidence="5 6">DSM 100277</strain>
    </source>
</reference>
<feature type="domain" description="J" evidence="4">
    <location>
        <begin position="2"/>
        <end position="53"/>
    </location>
</feature>
<feature type="transmembrane region" description="Helical" evidence="3">
    <location>
        <begin position="297"/>
        <end position="316"/>
    </location>
</feature>
<dbReference type="SUPFAM" id="SSF46565">
    <property type="entry name" value="Chaperone J-domain"/>
    <property type="match status" value="1"/>
</dbReference>
<comment type="caution">
    <text evidence="5">The sequence shown here is derived from an EMBL/GenBank/DDBJ whole genome shotgun (WGS) entry which is preliminary data.</text>
</comment>
<dbReference type="CDD" id="cd06257">
    <property type="entry name" value="DnaJ"/>
    <property type="match status" value="1"/>
</dbReference>
<dbReference type="EMBL" id="PPSK01000024">
    <property type="protein sequence ID" value="POB01075.1"/>
    <property type="molecule type" value="Genomic_DNA"/>
</dbReference>
<dbReference type="SMART" id="SM00271">
    <property type="entry name" value="DnaJ"/>
    <property type="match status" value="1"/>
</dbReference>
<gene>
    <name evidence="5" type="ORF">C1949_17290</name>
</gene>
<dbReference type="InterPro" id="IPR001623">
    <property type="entry name" value="DnaJ_domain"/>
</dbReference>
<keyword evidence="3" id="KW-0472">Membrane</keyword>
<feature type="transmembrane region" description="Helical" evidence="3">
    <location>
        <begin position="359"/>
        <end position="383"/>
    </location>
</feature>
<feature type="transmembrane region" description="Helical" evidence="3">
    <location>
        <begin position="266"/>
        <end position="285"/>
    </location>
</feature>
<name>A0A2P4ER51_9GAMM</name>
<evidence type="ECO:0000256" key="3">
    <source>
        <dbReference type="SAM" id="Phobius"/>
    </source>
</evidence>
<evidence type="ECO:0000256" key="1">
    <source>
        <dbReference type="ARBA" id="ARBA00023186"/>
    </source>
</evidence>
<feature type="transmembrane region" description="Helical" evidence="3">
    <location>
        <begin position="239"/>
        <end position="260"/>
    </location>
</feature>
<evidence type="ECO:0000259" key="4">
    <source>
        <dbReference type="PROSITE" id="PS50076"/>
    </source>
</evidence>
<keyword evidence="3" id="KW-1133">Transmembrane helix</keyword>
<protein>
    <recommendedName>
        <fullName evidence="4">J domain-containing protein</fullName>
    </recommendedName>
</protein>
<dbReference type="Gene3D" id="1.10.287.110">
    <property type="entry name" value="DnaJ domain"/>
    <property type="match status" value="1"/>
</dbReference>
<dbReference type="Pfam" id="PF00226">
    <property type="entry name" value="DnaJ"/>
    <property type="match status" value="1"/>
</dbReference>
<accession>A0A2P4ER51</accession>
<evidence type="ECO:0000256" key="2">
    <source>
        <dbReference type="SAM" id="MobiDB-lite"/>
    </source>
</evidence>
<dbReference type="PROSITE" id="PS50076">
    <property type="entry name" value="DNAJ_2"/>
    <property type="match status" value="1"/>
</dbReference>
<dbReference type="InterPro" id="IPR036869">
    <property type="entry name" value="J_dom_sf"/>
</dbReference>